<protein>
    <submittedName>
        <fullName evidence="1">Uncharacterized protein</fullName>
    </submittedName>
</protein>
<accession>X1GDJ9</accession>
<dbReference type="EMBL" id="BARU01012316">
    <property type="protein sequence ID" value="GAH39679.1"/>
    <property type="molecule type" value="Genomic_DNA"/>
</dbReference>
<reference evidence="1" key="1">
    <citation type="journal article" date="2014" name="Front. Microbiol.">
        <title>High frequency of phylogenetically diverse reductive dehalogenase-homologous genes in deep subseafloor sedimentary metagenomes.</title>
        <authorList>
            <person name="Kawai M."/>
            <person name="Futagami T."/>
            <person name="Toyoda A."/>
            <person name="Takaki Y."/>
            <person name="Nishi S."/>
            <person name="Hori S."/>
            <person name="Arai W."/>
            <person name="Tsubouchi T."/>
            <person name="Morono Y."/>
            <person name="Uchiyama I."/>
            <person name="Ito T."/>
            <person name="Fujiyama A."/>
            <person name="Inagaki F."/>
            <person name="Takami H."/>
        </authorList>
    </citation>
    <scope>NUCLEOTIDE SEQUENCE</scope>
    <source>
        <strain evidence="1">Expedition CK06-06</strain>
    </source>
</reference>
<sequence length="108" mass="12376">MKKKGAGMVPFIDVERVHKKPKYDLGTSFQRRIMRYRYFCAGEDLKKGMLVEANLSGRLVIGEPLPEGQEIHELVYGDVRAATNVNKHGYGILGWPLVDVKKNHYCWL</sequence>
<dbReference type="AlphaFoldDB" id="X1GDJ9"/>
<gene>
    <name evidence="1" type="ORF">S03H2_22763</name>
</gene>
<feature type="non-terminal residue" evidence="1">
    <location>
        <position position="108"/>
    </location>
</feature>
<organism evidence="1">
    <name type="scientific">marine sediment metagenome</name>
    <dbReference type="NCBI Taxonomy" id="412755"/>
    <lineage>
        <taxon>unclassified sequences</taxon>
        <taxon>metagenomes</taxon>
        <taxon>ecological metagenomes</taxon>
    </lineage>
</organism>
<comment type="caution">
    <text evidence="1">The sequence shown here is derived from an EMBL/GenBank/DDBJ whole genome shotgun (WGS) entry which is preliminary data.</text>
</comment>
<evidence type="ECO:0000313" key="1">
    <source>
        <dbReference type="EMBL" id="GAH39679.1"/>
    </source>
</evidence>
<name>X1GDJ9_9ZZZZ</name>
<proteinExistence type="predicted"/>